<dbReference type="AlphaFoldDB" id="R9C7W8"/>
<reference evidence="1 2" key="1">
    <citation type="submission" date="2013-03" db="EMBL/GenBank/DDBJ databases">
        <title>Whole genome shotgun sequencing of Clostridium sartagoforme AAU1.</title>
        <authorList>
            <person name="Joshi C.G."/>
            <person name="Duggirala S.M."/>
            <person name="Nathani N.M."/>
            <person name="Bhatt V.D."/>
            <person name="Patel A.K."/>
            <person name="Pandya P.R."/>
            <person name="KaPatel J.A."/>
        </authorList>
    </citation>
    <scope>NUCLEOTIDE SEQUENCE [LARGE SCALE GENOMIC DNA]</scope>
    <source>
        <strain evidence="1 2">AAU1</strain>
    </source>
</reference>
<dbReference type="EMBL" id="ASRV01000125">
    <property type="protein sequence ID" value="EOR25397.1"/>
    <property type="molecule type" value="Genomic_DNA"/>
</dbReference>
<evidence type="ECO:0000313" key="2">
    <source>
        <dbReference type="Proteomes" id="UP000013988"/>
    </source>
</evidence>
<sequence length="167" mass="20157">MGELKRFSRSDDKNNKLYHNTKLLLKLYPKVIWRIDNEVLCIQEEVSEYGVKSINEYIDIFDEQITQSKIEENLQDLTYSNCIIRILDKSFDILKRYPEVGELYYSILRYSYLEKEKYKENYILEHLAISRSTYFRVKKEAINLLSTIIWGYEIPKVINMFEDNKQI</sequence>
<dbReference type="PATRIC" id="fig|1202534.3.peg.1996"/>
<comment type="caution">
    <text evidence="1">The sequence shown here is derived from an EMBL/GenBank/DDBJ whole genome shotgun (WGS) entry which is preliminary data.</text>
</comment>
<proteinExistence type="predicted"/>
<dbReference type="Proteomes" id="UP000013988">
    <property type="component" value="Unassembled WGS sequence"/>
</dbReference>
<evidence type="ECO:0000313" key="1">
    <source>
        <dbReference type="EMBL" id="EOR25397.1"/>
    </source>
</evidence>
<name>R9C7W8_9CLOT</name>
<protein>
    <recommendedName>
        <fullName evidence="3">Phage transcriptional regulator, RinA family protein</fullName>
    </recommendedName>
</protein>
<evidence type="ECO:0008006" key="3">
    <source>
        <dbReference type="Google" id="ProtNLM"/>
    </source>
</evidence>
<keyword evidence="2" id="KW-1185">Reference proteome</keyword>
<organism evidence="1 2">
    <name type="scientific">Clostridium sartagoforme AAU1</name>
    <dbReference type="NCBI Taxonomy" id="1202534"/>
    <lineage>
        <taxon>Bacteria</taxon>
        <taxon>Bacillati</taxon>
        <taxon>Bacillota</taxon>
        <taxon>Clostridia</taxon>
        <taxon>Eubacteriales</taxon>
        <taxon>Clostridiaceae</taxon>
        <taxon>Clostridium</taxon>
    </lineage>
</organism>
<accession>R9C7W8</accession>
<gene>
    <name evidence="1" type="ORF">A500_10030</name>
</gene>